<dbReference type="OrthoDB" id="9811743at2"/>
<dbReference type="Gene3D" id="3.40.50.720">
    <property type="entry name" value="NAD(P)-binding Rossmann-like Domain"/>
    <property type="match status" value="1"/>
</dbReference>
<dbReference type="SUPFAM" id="SSF51735">
    <property type="entry name" value="NAD(P)-binding Rossmann-fold domains"/>
    <property type="match status" value="1"/>
</dbReference>
<protein>
    <submittedName>
        <fullName evidence="5">UDP-galactose-4-epimerase</fullName>
    </submittedName>
</protein>
<evidence type="ECO:0000256" key="1">
    <source>
        <dbReference type="ARBA" id="ARBA00007637"/>
    </source>
</evidence>
<dbReference type="RefSeq" id="WP_002977098.1">
    <property type="nucleotide sequence ID" value="NZ_CP068486.1"/>
</dbReference>
<keyword evidence="2" id="KW-0560">Oxidoreductase</keyword>
<dbReference type="InterPro" id="IPR001509">
    <property type="entry name" value="Epimerase_deHydtase"/>
</dbReference>
<gene>
    <name evidence="5" type="ORF">NCTC11432_02304</name>
</gene>
<organism evidence="5 6">
    <name type="scientific">Chryseobacterium gleum</name>
    <name type="common">Flavobacterium gleum</name>
    <dbReference type="NCBI Taxonomy" id="250"/>
    <lineage>
        <taxon>Bacteria</taxon>
        <taxon>Pseudomonadati</taxon>
        <taxon>Bacteroidota</taxon>
        <taxon>Flavobacteriia</taxon>
        <taxon>Flavobacteriales</taxon>
        <taxon>Weeksellaceae</taxon>
        <taxon>Chryseobacterium group</taxon>
        <taxon>Chryseobacterium</taxon>
    </lineage>
</organism>
<accession>A0A448B2F5</accession>
<evidence type="ECO:0000256" key="3">
    <source>
        <dbReference type="ARBA" id="ARBA00023027"/>
    </source>
</evidence>
<dbReference type="EMBL" id="LR134289">
    <property type="protein sequence ID" value="VEE07750.1"/>
    <property type="molecule type" value="Genomic_DNA"/>
</dbReference>
<dbReference type="InterPro" id="IPR036291">
    <property type="entry name" value="NAD(P)-bd_dom_sf"/>
</dbReference>
<evidence type="ECO:0000313" key="5">
    <source>
        <dbReference type="EMBL" id="VEE07750.1"/>
    </source>
</evidence>
<sequence length="278" mass="31669">MKAKLLLTGASGFIGSQIYKALKEDFDVTAISSSSLREEYTTLNLLNENDCKNFFKNKKFDFIIHVAAIAHGKNKNGTMKVGEANIVMTKNIFNSLDVKNTKVIFLSSVSVYSFKNNKEIISVNDQPLPVTEYGKSKLICENLLKEKKPVSLHILRLTPVYTENNLKDLGKRVFLPVLKFPFITKQARIYSLCHVDGVVNEVINSMNTDHDSLKIVKDPEDHTQEELLSFFKIEKPQIIINQNIVKPLFFILRLIPVSKSNIIKDMFTKLFYSAVYIN</sequence>
<dbReference type="KEGG" id="cgle:NCTC11432_02304"/>
<dbReference type="PANTHER" id="PTHR43103">
    <property type="entry name" value="NUCLEOSIDE-DIPHOSPHATE-SUGAR EPIMERASE"/>
    <property type="match status" value="1"/>
</dbReference>
<dbReference type="Proteomes" id="UP000279227">
    <property type="component" value="Chromosome"/>
</dbReference>
<proteinExistence type="inferred from homology"/>
<dbReference type="PANTHER" id="PTHR43103:SF5">
    <property type="entry name" value="4-EPIMERASE, PUTATIVE (AFU_ORTHOLOGUE AFUA_7G00360)-RELATED"/>
    <property type="match status" value="1"/>
</dbReference>
<evidence type="ECO:0000313" key="6">
    <source>
        <dbReference type="Proteomes" id="UP000279227"/>
    </source>
</evidence>
<evidence type="ECO:0000259" key="4">
    <source>
        <dbReference type="Pfam" id="PF01370"/>
    </source>
</evidence>
<comment type="similarity">
    <text evidence="1">Belongs to the NAD(P)-dependent epimerase/dehydratase family.</text>
</comment>
<dbReference type="GO" id="GO:0016491">
    <property type="term" value="F:oxidoreductase activity"/>
    <property type="evidence" value="ECO:0007669"/>
    <property type="project" value="UniProtKB-KW"/>
</dbReference>
<dbReference type="GeneID" id="93020597"/>
<feature type="domain" description="NAD-dependent epimerase/dehydratase" evidence="4">
    <location>
        <begin position="6"/>
        <end position="167"/>
    </location>
</feature>
<dbReference type="Pfam" id="PF01370">
    <property type="entry name" value="Epimerase"/>
    <property type="match status" value="1"/>
</dbReference>
<keyword evidence="3" id="KW-0520">NAD</keyword>
<reference evidence="5 6" key="1">
    <citation type="submission" date="2018-12" db="EMBL/GenBank/DDBJ databases">
        <authorList>
            <consortium name="Pathogen Informatics"/>
        </authorList>
    </citation>
    <scope>NUCLEOTIDE SEQUENCE [LARGE SCALE GENOMIC DNA]</scope>
    <source>
        <strain evidence="5 6">NCTC11432</strain>
    </source>
</reference>
<name>A0A448B2F5_CHRGE</name>
<dbReference type="AlphaFoldDB" id="A0A448B2F5"/>
<evidence type="ECO:0000256" key="2">
    <source>
        <dbReference type="ARBA" id="ARBA00023002"/>
    </source>
</evidence>
<dbReference type="STRING" id="525257.HMPREF0204_12147"/>